<keyword evidence="6" id="KW-1185">Reference proteome</keyword>
<protein>
    <submittedName>
        <fullName evidence="5">ABC transporter substrate-binding protein</fullName>
    </submittedName>
</protein>
<evidence type="ECO:0000313" key="5">
    <source>
        <dbReference type="EMBL" id="RUT28908.1"/>
    </source>
</evidence>
<proteinExistence type="inferred from homology"/>
<dbReference type="SMART" id="SM00062">
    <property type="entry name" value="PBPb"/>
    <property type="match status" value="1"/>
</dbReference>
<accession>A0A433X4D4</accession>
<keyword evidence="3" id="KW-0732">Signal</keyword>
<reference evidence="5 6" key="1">
    <citation type="journal article" date="2016" name="Int. J. Syst. Evol. Microbiol.">
        <title>Arsenicitalea aurantiaca gen. nov., sp. nov., a new member of the family Hyphomicrobiaceae, isolated from high-arsenic sediment.</title>
        <authorList>
            <person name="Mu Y."/>
            <person name="Zhou L."/>
            <person name="Zeng X.C."/>
            <person name="Liu L."/>
            <person name="Pan Y."/>
            <person name="Chen X."/>
            <person name="Wang J."/>
            <person name="Li S."/>
            <person name="Li W.J."/>
            <person name="Wang Y."/>
        </authorList>
    </citation>
    <scope>NUCLEOTIDE SEQUENCE [LARGE SCALE GENOMIC DNA]</scope>
    <source>
        <strain evidence="5 6">42-50</strain>
    </source>
</reference>
<evidence type="ECO:0000256" key="3">
    <source>
        <dbReference type="ARBA" id="ARBA00022729"/>
    </source>
</evidence>
<dbReference type="Proteomes" id="UP000281547">
    <property type="component" value="Unassembled WGS sequence"/>
</dbReference>
<name>A0A433X4D4_9HYPH</name>
<dbReference type="InterPro" id="IPR001638">
    <property type="entry name" value="Solute-binding_3/MltF_N"/>
</dbReference>
<dbReference type="EMBL" id="RZNJ01000006">
    <property type="protein sequence ID" value="RUT28908.1"/>
    <property type="molecule type" value="Genomic_DNA"/>
</dbReference>
<feature type="domain" description="Solute-binding protein family 3/N-terminal" evidence="4">
    <location>
        <begin position="20"/>
        <end position="245"/>
    </location>
</feature>
<evidence type="ECO:0000256" key="2">
    <source>
        <dbReference type="ARBA" id="ARBA00010742"/>
    </source>
</evidence>
<evidence type="ECO:0000313" key="6">
    <source>
        <dbReference type="Proteomes" id="UP000281547"/>
    </source>
</evidence>
<evidence type="ECO:0000256" key="1">
    <source>
        <dbReference type="ARBA" id="ARBA00004418"/>
    </source>
</evidence>
<sequence length="311" mass="33721">MAMALAATGVAQAQDAELRHVVVGMQPISTLIPAYFAQEFGWFAEEGLKVEFKPEVGGVDIVTSVVAGDFDFGYSNQTSLLIAASRGLPVVAVANGFVGETQNETGNNAIVVRADSDIQSLADLEGRRVSSNTLQNFVHLSILAALENNGIENPAEAVEIIEVPFPDVVSLVAQGQVDAGWVVEPFVAAALANDLRVISYPVYEVDPNGIMFSAYFTNRNFLEENPELVDGFVRAIYRGQQYAIDNPDEVRAAFPKFNSNVSQAIADSFYLPEWRPSLTPEDFQLGADLAIRYGFMPSMPDLEALVHEPGE</sequence>
<organism evidence="5 6">
    <name type="scientific">Arsenicitalea aurantiaca</name>
    <dbReference type="NCBI Taxonomy" id="1783274"/>
    <lineage>
        <taxon>Bacteria</taxon>
        <taxon>Pseudomonadati</taxon>
        <taxon>Pseudomonadota</taxon>
        <taxon>Alphaproteobacteria</taxon>
        <taxon>Hyphomicrobiales</taxon>
        <taxon>Devosiaceae</taxon>
        <taxon>Arsenicitalea</taxon>
    </lineage>
</organism>
<dbReference type="OrthoDB" id="5348911at2"/>
<comment type="caution">
    <text evidence="5">The sequence shown here is derived from an EMBL/GenBank/DDBJ whole genome shotgun (WGS) entry which is preliminary data.</text>
</comment>
<dbReference type="PANTHER" id="PTHR30024">
    <property type="entry name" value="ALIPHATIC SULFONATES-BINDING PROTEIN-RELATED"/>
    <property type="match status" value="1"/>
</dbReference>
<dbReference type="SUPFAM" id="SSF53850">
    <property type="entry name" value="Periplasmic binding protein-like II"/>
    <property type="match status" value="1"/>
</dbReference>
<dbReference type="Pfam" id="PF09084">
    <property type="entry name" value="NMT1"/>
    <property type="match status" value="1"/>
</dbReference>
<dbReference type="InterPro" id="IPR015168">
    <property type="entry name" value="SsuA/THI5"/>
</dbReference>
<comment type="similarity">
    <text evidence="2">Belongs to the bacterial solute-binding protein SsuA/TauA family.</text>
</comment>
<dbReference type="Gene3D" id="3.40.190.10">
    <property type="entry name" value="Periplasmic binding protein-like II"/>
    <property type="match status" value="2"/>
</dbReference>
<dbReference type="PANTHER" id="PTHR30024:SF47">
    <property type="entry name" value="TAURINE-BINDING PERIPLASMIC PROTEIN"/>
    <property type="match status" value="1"/>
</dbReference>
<evidence type="ECO:0000259" key="4">
    <source>
        <dbReference type="SMART" id="SM00062"/>
    </source>
</evidence>
<gene>
    <name evidence="5" type="ORF">EMQ25_16020</name>
</gene>
<dbReference type="AlphaFoldDB" id="A0A433X4D4"/>
<comment type="subcellular location">
    <subcellularLocation>
        <location evidence="1">Periplasm</location>
    </subcellularLocation>
</comment>
<dbReference type="GO" id="GO:0042597">
    <property type="term" value="C:periplasmic space"/>
    <property type="evidence" value="ECO:0007669"/>
    <property type="project" value="UniProtKB-SubCell"/>
</dbReference>